<protein>
    <submittedName>
        <fullName evidence="2">Uncharacterized protein</fullName>
    </submittedName>
</protein>
<gene>
    <name evidence="2" type="ORF">ARB_07769</name>
</gene>
<dbReference type="GeneID" id="9521466"/>
<dbReference type="OMA" id="EMSAWAR"/>
<name>D4ATV6_ARTBC</name>
<dbReference type="EMBL" id="ABSU01000010">
    <property type="protein sequence ID" value="EFE33409.1"/>
    <property type="molecule type" value="Genomic_DNA"/>
</dbReference>
<evidence type="ECO:0000313" key="3">
    <source>
        <dbReference type="Proteomes" id="UP000008866"/>
    </source>
</evidence>
<keyword evidence="3" id="KW-1185">Reference proteome</keyword>
<sequence length="146" mass="17277">MEKTSPPPPYSTAENIPTVKLPEGAGIIFMTASDNDYFYIKSISSMKLHIRPKGRNPQEEAAQIKAHRAKLDQLRAEMSAWARAEWEVKKREKARRKEREAEIKREKAMEKERRKEWKRGRKREAEIEWSKAREGGERQREEEQRA</sequence>
<dbReference type="Proteomes" id="UP000008866">
    <property type="component" value="Unassembled WGS sequence"/>
</dbReference>
<dbReference type="KEGG" id="abe:ARB_07769"/>
<feature type="region of interest" description="Disordered" evidence="1">
    <location>
        <begin position="87"/>
        <end position="146"/>
    </location>
</feature>
<reference evidence="3" key="1">
    <citation type="journal article" date="2011" name="Genome Biol.">
        <title>Comparative and functional genomics provide insights into the pathogenicity of dermatophytic fungi.</title>
        <authorList>
            <person name="Burmester A."/>
            <person name="Shelest E."/>
            <person name="Gloeckner G."/>
            <person name="Heddergott C."/>
            <person name="Schindler S."/>
            <person name="Staib P."/>
            <person name="Heidel A."/>
            <person name="Felder M."/>
            <person name="Petzold A."/>
            <person name="Szafranski K."/>
            <person name="Feuermann M."/>
            <person name="Pedruzzi I."/>
            <person name="Priebe S."/>
            <person name="Groth M."/>
            <person name="Winkler R."/>
            <person name="Li W."/>
            <person name="Kniemeyer O."/>
            <person name="Schroeckh V."/>
            <person name="Hertweck C."/>
            <person name="Hube B."/>
            <person name="White T.C."/>
            <person name="Platzer M."/>
            <person name="Guthke R."/>
            <person name="Heitman J."/>
            <person name="Woestemeyer J."/>
            <person name="Zipfel P.F."/>
            <person name="Monod M."/>
            <person name="Brakhage A.A."/>
        </authorList>
    </citation>
    <scope>NUCLEOTIDE SEQUENCE [LARGE SCALE GENOMIC DNA]</scope>
    <source>
        <strain evidence="3">ATCC MYA-4681 / CBS 112371</strain>
    </source>
</reference>
<evidence type="ECO:0000313" key="2">
    <source>
        <dbReference type="EMBL" id="EFE33409.1"/>
    </source>
</evidence>
<accession>D4ATV6</accession>
<dbReference type="AlphaFoldDB" id="D4ATV6"/>
<dbReference type="HOGENOM" id="CLU_1778806_0_0_1"/>
<organism evidence="2 3">
    <name type="scientific">Arthroderma benhamiae (strain ATCC MYA-4681 / CBS 112371)</name>
    <name type="common">Trichophyton mentagrophytes</name>
    <dbReference type="NCBI Taxonomy" id="663331"/>
    <lineage>
        <taxon>Eukaryota</taxon>
        <taxon>Fungi</taxon>
        <taxon>Dikarya</taxon>
        <taxon>Ascomycota</taxon>
        <taxon>Pezizomycotina</taxon>
        <taxon>Eurotiomycetes</taxon>
        <taxon>Eurotiomycetidae</taxon>
        <taxon>Onygenales</taxon>
        <taxon>Arthrodermataceae</taxon>
        <taxon>Trichophyton</taxon>
    </lineage>
</organism>
<dbReference type="RefSeq" id="XP_003014049.1">
    <property type="nucleotide sequence ID" value="XM_003014003.1"/>
</dbReference>
<evidence type="ECO:0000256" key="1">
    <source>
        <dbReference type="SAM" id="MobiDB-lite"/>
    </source>
</evidence>
<feature type="compositionally biased region" description="Basic and acidic residues" evidence="1">
    <location>
        <begin position="87"/>
        <end position="115"/>
    </location>
</feature>
<dbReference type="eggNOG" id="ENOG502RP1S">
    <property type="taxonomic scope" value="Eukaryota"/>
</dbReference>
<comment type="caution">
    <text evidence="2">The sequence shown here is derived from an EMBL/GenBank/DDBJ whole genome shotgun (WGS) entry which is preliminary data.</text>
</comment>
<proteinExistence type="predicted"/>
<feature type="compositionally biased region" description="Basic and acidic residues" evidence="1">
    <location>
        <begin position="123"/>
        <end position="146"/>
    </location>
</feature>